<accession>A0A6A3JN95</accession>
<name>A0A6A3JN95_9STRA</name>
<feature type="region of interest" description="Disordered" evidence="1">
    <location>
        <begin position="82"/>
        <end position="107"/>
    </location>
</feature>
<dbReference type="Proteomes" id="UP000460718">
    <property type="component" value="Unassembled WGS sequence"/>
</dbReference>
<dbReference type="AlphaFoldDB" id="A0A6A3JN95"/>
<proteinExistence type="predicted"/>
<feature type="compositionally biased region" description="Acidic residues" evidence="1">
    <location>
        <begin position="88"/>
        <end position="107"/>
    </location>
</feature>
<dbReference type="EMBL" id="QXGC01002721">
    <property type="protein sequence ID" value="KAE9182538.1"/>
    <property type="molecule type" value="Genomic_DNA"/>
</dbReference>
<sequence length="107" mass="11470">MPPPRGLTLDFFSNPSARTVPRRLPLVRQARGSCETKNTNISSTKSGIICWECGGTGHTHAFHQKFLTRQVKAKADDDAGANALIANEDSDQDVGVAEGDDDEGGDE</sequence>
<evidence type="ECO:0000313" key="3">
    <source>
        <dbReference type="EMBL" id="KAE9182538.1"/>
    </source>
</evidence>
<comment type="caution">
    <text evidence="2">The sequence shown here is derived from an EMBL/GenBank/DDBJ whole genome shotgun (WGS) entry which is preliminary data.</text>
</comment>
<evidence type="ECO:0000313" key="4">
    <source>
        <dbReference type="Proteomes" id="UP000460718"/>
    </source>
</evidence>
<gene>
    <name evidence="3" type="ORF">PF004_g24213</name>
    <name evidence="2" type="ORF">PF011_g16557</name>
</gene>
<reference evidence="4 5" key="1">
    <citation type="submission" date="2018-09" db="EMBL/GenBank/DDBJ databases">
        <title>Genomic investigation of the strawberry pathogen Phytophthora fragariae indicates pathogenicity is determined by transcriptional variation in three key races.</title>
        <authorList>
            <person name="Adams T.M."/>
            <person name="Armitage A.D."/>
            <person name="Sobczyk M.K."/>
            <person name="Bates H.J."/>
            <person name="Dunwell J.M."/>
            <person name="Nellist C.F."/>
            <person name="Harrison R.J."/>
        </authorList>
    </citation>
    <scope>NUCLEOTIDE SEQUENCE [LARGE SCALE GENOMIC DNA]</scope>
    <source>
        <strain evidence="3 5">BC-23</strain>
        <strain evidence="2 4">SCRP245</strain>
    </source>
</reference>
<dbReference type="EMBL" id="QXFW01001193">
    <property type="protein sequence ID" value="KAE8994898.1"/>
    <property type="molecule type" value="Genomic_DNA"/>
</dbReference>
<evidence type="ECO:0000313" key="2">
    <source>
        <dbReference type="EMBL" id="KAE8994898.1"/>
    </source>
</evidence>
<organism evidence="2 4">
    <name type="scientific">Phytophthora fragariae</name>
    <dbReference type="NCBI Taxonomy" id="53985"/>
    <lineage>
        <taxon>Eukaryota</taxon>
        <taxon>Sar</taxon>
        <taxon>Stramenopiles</taxon>
        <taxon>Oomycota</taxon>
        <taxon>Peronosporomycetes</taxon>
        <taxon>Peronosporales</taxon>
        <taxon>Peronosporaceae</taxon>
        <taxon>Phytophthora</taxon>
    </lineage>
</organism>
<protein>
    <submittedName>
        <fullName evidence="2">Uncharacterized protein</fullName>
    </submittedName>
</protein>
<dbReference type="Proteomes" id="UP000476176">
    <property type="component" value="Unassembled WGS sequence"/>
</dbReference>
<evidence type="ECO:0000256" key="1">
    <source>
        <dbReference type="SAM" id="MobiDB-lite"/>
    </source>
</evidence>
<evidence type="ECO:0000313" key="5">
    <source>
        <dbReference type="Proteomes" id="UP000476176"/>
    </source>
</evidence>